<evidence type="ECO:0000313" key="2">
    <source>
        <dbReference type="Proteomes" id="UP000646911"/>
    </source>
</evidence>
<comment type="caution">
    <text evidence="1">The sequence shown here is derived from an EMBL/GenBank/DDBJ whole genome shotgun (WGS) entry which is preliminary data.</text>
</comment>
<evidence type="ECO:0000313" key="1">
    <source>
        <dbReference type="EMBL" id="MBC3909740.1"/>
    </source>
</evidence>
<dbReference type="RefSeq" id="WP_186955255.1">
    <property type="nucleotide sequence ID" value="NZ_JACOFX010000011.1"/>
</dbReference>
<sequence>MANVDPHDILFSIPTLSNELAPLLHVTEQPTEADFFLHEDDWEQMEFFSADRADEVQAALSEYHLFEAAHRTEGGWRKAYLRTLARSTVLNLSVSELASALGCSIGPAPLLHCANTLSGQVQDGFSMALGGNVSLYGLSDGQGIPVLGVSMGPDADNARLIAAFVKLHASHGLILVDWRSQMLLRAANAAGQLDIWRP</sequence>
<name>A0ABR6ZDA6_9BURK</name>
<dbReference type="Proteomes" id="UP000646911">
    <property type="component" value="Unassembled WGS sequence"/>
</dbReference>
<gene>
    <name evidence="1" type="ORF">H8L47_19415</name>
</gene>
<reference evidence="1 2" key="1">
    <citation type="submission" date="2020-08" db="EMBL/GenBank/DDBJ databases">
        <title>Novel species isolated from subtropical streams in China.</title>
        <authorList>
            <person name="Lu H."/>
        </authorList>
    </citation>
    <scope>NUCLEOTIDE SEQUENCE [LARGE SCALE GENOMIC DNA]</scope>
    <source>
        <strain evidence="1 2">NL8W</strain>
    </source>
</reference>
<proteinExistence type="predicted"/>
<dbReference type="EMBL" id="JACOFX010000011">
    <property type="protein sequence ID" value="MBC3909740.1"/>
    <property type="molecule type" value="Genomic_DNA"/>
</dbReference>
<organism evidence="1 2">
    <name type="scientific">Undibacterium umbellatum</name>
    <dbReference type="NCBI Taxonomy" id="2762300"/>
    <lineage>
        <taxon>Bacteria</taxon>
        <taxon>Pseudomonadati</taxon>
        <taxon>Pseudomonadota</taxon>
        <taxon>Betaproteobacteria</taxon>
        <taxon>Burkholderiales</taxon>
        <taxon>Oxalobacteraceae</taxon>
        <taxon>Undibacterium</taxon>
    </lineage>
</organism>
<accession>A0ABR6ZDA6</accession>
<protein>
    <submittedName>
        <fullName evidence="1">Uncharacterized protein</fullName>
    </submittedName>
</protein>
<keyword evidence="2" id="KW-1185">Reference proteome</keyword>